<dbReference type="InterPro" id="IPR011051">
    <property type="entry name" value="RmlC_Cupin_sf"/>
</dbReference>
<evidence type="ECO:0000313" key="2">
    <source>
        <dbReference type="EMBL" id="ANE49907.1"/>
    </source>
</evidence>
<dbReference type="SUPFAM" id="SSF51182">
    <property type="entry name" value="RmlC-like cupins"/>
    <property type="match status" value="1"/>
</dbReference>
<proteinExistence type="predicted"/>
<gene>
    <name evidence="2" type="ORF">SY85_04780</name>
</gene>
<dbReference type="Gene3D" id="2.60.120.10">
    <property type="entry name" value="Jelly Rolls"/>
    <property type="match status" value="1"/>
</dbReference>
<evidence type="ECO:0000259" key="1">
    <source>
        <dbReference type="Pfam" id="PF07883"/>
    </source>
</evidence>
<dbReference type="InterPro" id="IPR053146">
    <property type="entry name" value="QDO-like"/>
</dbReference>
<dbReference type="KEGG" id="fla:SY85_04780"/>
<name>A0A172TT04_9BACT</name>
<sequence>MSESRTIYNPIQKDYVTFLETTEETNGKYTLVDVILAAGGGNGIHYHKAYEERFECIEGELKVQVGKVIHTLYPGDVITAKSYDLHRFFNESNESCRFTVTINPGCRGFEESLQIAYGLARDGKCTKKGIPSTLDHLAILLTLSESNLPGWQSVLEKGLRWVGKKAEKKGVKAELQKQYVTI</sequence>
<dbReference type="InterPro" id="IPR013096">
    <property type="entry name" value="Cupin_2"/>
</dbReference>
<dbReference type="Pfam" id="PF07883">
    <property type="entry name" value="Cupin_2"/>
    <property type="match status" value="1"/>
</dbReference>
<dbReference type="PANTHER" id="PTHR36440">
    <property type="entry name" value="PUTATIVE (AFU_ORTHOLOGUE AFUA_8G07350)-RELATED"/>
    <property type="match status" value="1"/>
</dbReference>
<evidence type="ECO:0000313" key="3">
    <source>
        <dbReference type="Proteomes" id="UP000077177"/>
    </source>
</evidence>
<dbReference type="RefSeq" id="WP_066402053.1">
    <property type="nucleotide sequence ID" value="NZ_CP011390.1"/>
</dbReference>
<organism evidence="2 3">
    <name type="scientific">Flavisolibacter tropicus</name>
    <dbReference type="NCBI Taxonomy" id="1492898"/>
    <lineage>
        <taxon>Bacteria</taxon>
        <taxon>Pseudomonadati</taxon>
        <taxon>Bacteroidota</taxon>
        <taxon>Chitinophagia</taxon>
        <taxon>Chitinophagales</taxon>
        <taxon>Chitinophagaceae</taxon>
        <taxon>Flavisolibacter</taxon>
    </lineage>
</organism>
<accession>A0A172TT04</accession>
<dbReference type="STRING" id="1492898.SY85_04780"/>
<protein>
    <recommendedName>
        <fullName evidence="1">Cupin type-2 domain-containing protein</fullName>
    </recommendedName>
</protein>
<dbReference type="AlphaFoldDB" id="A0A172TT04"/>
<dbReference type="PANTHER" id="PTHR36440:SF1">
    <property type="entry name" value="PUTATIVE (AFU_ORTHOLOGUE AFUA_8G07350)-RELATED"/>
    <property type="match status" value="1"/>
</dbReference>
<reference evidence="2 3" key="2">
    <citation type="journal article" date="2016" name="Int. J. Syst. Evol. Microbiol.">
        <title>Flavisolibacter tropicus sp. nov., isolated from tropical soil.</title>
        <authorList>
            <person name="Lee J.J."/>
            <person name="Kang M.S."/>
            <person name="Kim G.S."/>
            <person name="Lee C.S."/>
            <person name="Lim S."/>
            <person name="Lee J."/>
            <person name="Roh S.H."/>
            <person name="Kang H."/>
            <person name="Ha J.M."/>
            <person name="Bae S."/>
            <person name="Jung H.Y."/>
            <person name="Kim M.K."/>
        </authorList>
    </citation>
    <scope>NUCLEOTIDE SEQUENCE [LARGE SCALE GENOMIC DNA]</scope>
    <source>
        <strain evidence="2 3">LCS9</strain>
    </source>
</reference>
<dbReference type="OrthoDB" id="72027at2"/>
<reference evidence="3" key="1">
    <citation type="submission" date="2015-01" db="EMBL/GenBank/DDBJ databases">
        <title>Flavisolibacter sp./LCS9/ whole genome sequencing.</title>
        <authorList>
            <person name="Kim M.K."/>
            <person name="Srinivasan S."/>
            <person name="Lee J.-J."/>
        </authorList>
    </citation>
    <scope>NUCLEOTIDE SEQUENCE [LARGE SCALE GENOMIC DNA]</scope>
    <source>
        <strain evidence="3">LCS9</strain>
    </source>
</reference>
<keyword evidence="3" id="KW-1185">Reference proteome</keyword>
<dbReference type="Proteomes" id="UP000077177">
    <property type="component" value="Chromosome"/>
</dbReference>
<feature type="domain" description="Cupin type-2" evidence="1">
    <location>
        <begin position="34"/>
        <end position="100"/>
    </location>
</feature>
<dbReference type="EMBL" id="CP011390">
    <property type="protein sequence ID" value="ANE49907.1"/>
    <property type="molecule type" value="Genomic_DNA"/>
</dbReference>
<dbReference type="InterPro" id="IPR014710">
    <property type="entry name" value="RmlC-like_jellyroll"/>
</dbReference>